<accession>A0ACC1LDD6</accession>
<keyword evidence="2" id="KW-1185">Reference proteome</keyword>
<organism evidence="1 2">
    <name type="scientific">Coemansia helicoidea</name>
    <dbReference type="NCBI Taxonomy" id="1286919"/>
    <lineage>
        <taxon>Eukaryota</taxon>
        <taxon>Fungi</taxon>
        <taxon>Fungi incertae sedis</taxon>
        <taxon>Zoopagomycota</taxon>
        <taxon>Kickxellomycotina</taxon>
        <taxon>Kickxellomycetes</taxon>
        <taxon>Kickxellales</taxon>
        <taxon>Kickxellaceae</taxon>
        <taxon>Coemansia</taxon>
    </lineage>
</organism>
<comment type="caution">
    <text evidence="1">The sequence shown here is derived from an EMBL/GenBank/DDBJ whole genome shotgun (WGS) entry which is preliminary data.</text>
</comment>
<sequence length="91" mass="9467">MRAAALLVALMTVVAAVPAPDSSNANDTCSGRTDDKHVGQPFADPAVCNQYFICGGDGKRYTSTCPAGTYYDTTLNNCSEAAKAACGERKV</sequence>
<proteinExistence type="predicted"/>
<dbReference type="Proteomes" id="UP001140087">
    <property type="component" value="Unassembled WGS sequence"/>
</dbReference>
<evidence type="ECO:0000313" key="2">
    <source>
        <dbReference type="Proteomes" id="UP001140087"/>
    </source>
</evidence>
<evidence type="ECO:0000313" key="1">
    <source>
        <dbReference type="EMBL" id="KAJ2805974.1"/>
    </source>
</evidence>
<name>A0ACC1LDD6_9FUNG</name>
<protein>
    <submittedName>
        <fullName evidence="1">Uncharacterized protein</fullName>
    </submittedName>
</protein>
<gene>
    <name evidence="1" type="ORF">H4R21_001055</name>
</gene>
<reference evidence="1" key="1">
    <citation type="submission" date="2022-07" db="EMBL/GenBank/DDBJ databases">
        <title>Phylogenomic reconstructions and comparative analyses of Kickxellomycotina fungi.</title>
        <authorList>
            <person name="Reynolds N.K."/>
            <person name="Stajich J.E."/>
            <person name="Barry K."/>
            <person name="Grigoriev I.V."/>
            <person name="Crous P."/>
            <person name="Smith M.E."/>
        </authorList>
    </citation>
    <scope>NUCLEOTIDE SEQUENCE</scope>
    <source>
        <strain evidence="1">BCRC 34780</strain>
    </source>
</reference>
<dbReference type="EMBL" id="JANBUN010000192">
    <property type="protein sequence ID" value="KAJ2805974.1"/>
    <property type="molecule type" value="Genomic_DNA"/>
</dbReference>